<dbReference type="CDD" id="cd06225">
    <property type="entry name" value="HAMP"/>
    <property type="match status" value="1"/>
</dbReference>
<protein>
    <submittedName>
        <fullName evidence="12">Methyl-accepting chemotaxis protein</fullName>
    </submittedName>
</protein>
<feature type="coiled-coil region" evidence="8">
    <location>
        <begin position="182"/>
        <end position="251"/>
    </location>
</feature>
<evidence type="ECO:0000313" key="13">
    <source>
        <dbReference type="Proteomes" id="UP000243378"/>
    </source>
</evidence>
<dbReference type="InterPro" id="IPR003660">
    <property type="entry name" value="HAMP_dom"/>
</dbReference>
<dbReference type="InterPro" id="IPR004089">
    <property type="entry name" value="MCPsignal_dom"/>
</dbReference>
<feature type="transmembrane region" description="Helical" evidence="9">
    <location>
        <begin position="272"/>
        <end position="291"/>
    </location>
</feature>
<dbReference type="GO" id="GO:0004888">
    <property type="term" value="F:transmembrane signaling receptor activity"/>
    <property type="evidence" value="ECO:0007669"/>
    <property type="project" value="InterPro"/>
</dbReference>
<accession>A0A1G7I0T6</accession>
<dbReference type="Proteomes" id="UP000243378">
    <property type="component" value="Unassembled WGS sequence"/>
</dbReference>
<organism evidence="12 13">
    <name type="scientific">Phytopseudomonas seleniipraecipitans</name>
    <dbReference type="NCBI Taxonomy" id="640205"/>
    <lineage>
        <taxon>Bacteria</taxon>
        <taxon>Pseudomonadati</taxon>
        <taxon>Pseudomonadota</taxon>
        <taxon>Gammaproteobacteria</taxon>
        <taxon>Pseudomonadales</taxon>
        <taxon>Pseudomonadaceae</taxon>
        <taxon>Phytopseudomonas</taxon>
    </lineage>
</organism>
<keyword evidence="3 9" id="KW-1133">Transmembrane helix</keyword>
<keyword evidence="2 9" id="KW-0812">Transmembrane</keyword>
<evidence type="ECO:0000256" key="7">
    <source>
        <dbReference type="PROSITE-ProRule" id="PRU00284"/>
    </source>
</evidence>
<dbReference type="Gene3D" id="1.10.287.950">
    <property type="entry name" value="Methyl-accepting chemotaxis protein"/>
    <property type="match status" value="1"/>
</dbReference>
<dbReference type="SMART" id="SM00304">
    <property type="entry name" value="HAMP"/>
    <property type="match status" value="1"/>
</dbReference>
<evidence type="ECO:0000256" key="6">
    <source>
        <dbReference type="ARBA" id="ARBA00029447"/>
    </source>
</evidence>
<keyword evidence="5 7" id="KW-0807">Transducer</keyword>
<dbReference type="SMART" id="SM00283">
    <property type="entry name" value="MA"/>
    <property type="match status" value="1"/>
</dbReference>
<dbReference type="PANTHER" id="PTHR32089:SF119">
    <property type="entry name" value="METHYL-ACCEPTING CHEMOTAXIS PROTEIN CTPL"/>
    <property type="match status" value="1"/>
</dbReference>
<evidence type="ECO:0000256" key="1">
    <source>
        <dbReference type="ARBA" id="ARBA00004141"/>
    </source>
</evidence>
<dbReference type="FunFam" id="1.10.287.950:FF:000001">
    <property type="entry name" value="Methyl-accepting chemotaxis sensory transducer"/>
    <property type="match status" value="1"/>
</dbReference>
<comment type="subcellular location">
    <subcellularLocation>
        <location evidence="1">Membrane</location>
        <topology evidence="1">Multi-pass membrane protein</topology>
    </subcellularLocation>
</comment>
<dbReference type="CDD" id="cd11386">
    <property type="entry name" value="MCP_signal"/>
    <property type="match status" value="1"/>
</dbReference>
<dbReference type="GO" id="GO:0006935">
    <property type="term" value="P:chemotaxis"/>
    <property type="evidence" value="ECO:0007669"/>
    <property type="project" value="InterPro"/>
</dbReference>
<dbReference type="Pfam" id="PF00015">
    <property type="entry name" value="MCPsignal"/>
    <property type="match status" value="1"/>
</dbReference>
<evidence type="ECO:0000259" key="11">
    <source>
        <dbReference type="PROSITE" id="PS50885"/>
    </source>
</evidence>
<dbReference type="GO" id="GO:0007165">
    <property type="term" value="P:signal transduction"/>
    <property type="evidence" value="ECO:0007669"/>
    <property type="project" value="UniProtKB-KW"/>
</dbReference>
<dbReference type="GO" id="GO:0016020">
    <property type="term" value="C:membrane"/>
    <property type="evidence" value="ECO:0007669"/>
    <property type="project" value="UniProtKB-SubCell"/>
</dbReference>
<dbReference type="SUPFAM" id="SSF58104">
    <property type="entry name" value="Methyl-accepting chemotaxis protein (MCP) signaling domain"/>
    <property type="match status" value="1"/>
</dbReference>
<evidence type="ECO:0000256" key="3">
    <source>
        <dbReference type="ARBA" id="ARBA00022989"/>
    </source>
</evidence>
<sequence length="627" mass="67811">MPLFLSWKQKFRLLILVTLTSLALLTAASFWASQRLNSSLQAREDAAAYVNASTTLMNQWWRSNALRQQLTPDNQAAFAAGLDELQTLVDRLPAQAETLGDANTLKHARQIQAVLQQEVAQQRRLLNLKQTLGLTPFEGQRKALSEKSKALEAISFDMIKASVTGALSSQRDYLATSDPVYAEMTHAAINKLQAQIDDLEWRDTPVGKTVSLFNKTFGETQSSIEQLSATNTQLNELGEQLQARIEAQTQDLQNGLLLQRTQEAKQARVSSLWLMGLSFAAVAALLSLTLLQASRTLVKRLENVTQLLSQVASGDLTRSLPVGANSKDEFNQLASAANSMIHGIGRIVAQVMEANRELNRLHGHLDDSMRQLGDNSTQVEMQTEQAAAASQQISATLNDMAQRTAEVGNATHSAYDAARNGGNVINASAESMNQLAQLIQNTHAQVTALTQSSGKVTSIIGVINGLADQTNLLALNAAIEAARAGEAGRGFSVVADEVRSLAQKTMSATTDIAAIVNELRQQTQQMDQLMTSGLSLAEAGQRSSGEVASAIEGITDSMEQLNAQMSQVVVAIEQVSCSTEEIATKVEDINLHTGKTKTLRLGLDEHTQGLSRQVQALNQSANQFRIA</sequence>
<evidence type="ECO:0000256" key="4">
    <source>
        <dbReference type="ARBA" id="ARBA00023136"/>
    </source>
</evidence>
<feature type="domain" description="HAMP" evidence="11">
    <location>
        <begin position="295"/>
        <end position="349"/>
    </location>
</feature>
<dbReference type="STRING" id="640205.SAMN05216381_0849"/>
<proteinExistence type="inferred from homology"/>
<dbReference type="PROSITE" id="PS50885">
    <property type="entry name" value="HAMP"/>
    <property type="match status" value="1"/>
</dbReference>
<gene>
    <name evidence="12" type="ORF">SAMN05216381_0849</name>
</gene>
<dbReference type="OrthoDB" id="6092731at2"/>
<dbReference type="PROSITE" id="PS50111">
    <property type="entry name" value="CHEMOTAXIS_TRANSDUC_2"/>
    <property type="match status" value="1"/>
</dbReference>
<evidence type="ECO:0000256" key="8">
    <source>
        <dbReference type="SAM" id="Coils"/>
    </source>
</evidence>
<dbReference type="AlphaFoldDB" id="A0A1G7I0T6"/>
<evidence type="ECO:0000256" key="2">
    <source>
        <dbReference type="ARBA" id="ARBA00022692"/>
    </source>
</evidence>
<evidence type="ECO:0000259" key="10">
    <source>
        <dbReference type="PROSITE" id="PS50111"/>
    </source>
</evidence>
<dbReference type="PANTHER" id="PTHR32089">
    <property type="entry name" value="METHYL-ACCEPTING CHEMOTAXIS PROTEIN MCPB"/>
    <property type="match status" value="1"/>
</dbReference>
<keyword evidence="8" id="KW-0175">Coiled coil</keyword>
<comment type="similarity">
    <text evidence="6">Belongs to the methyl-accepting chemotaxis (MCP) protein family.</text>
</comment>
<feature type="domain" description="Methyl-accepting transducer" evidence="10">
    <location>
        <begin position="354"/>
        <end position="590"/>
    </location>
</feature>
<dbReference type="EMBL" id="FNBM01000001">
    <property type="protein sequence ID" value="SDF05984.1"/>
    <property type="molecule type" value="Genomic_DNA"/>
</dbReference>
<reference evidence="12 13" key="1">
    <citation type="submission" date="2016-10" db="EMBL/GenBank/DDBJ databases">
        <authorList>
            <person name="de Groot N.N."/>
        </authorList>
    </citation>
    <scope>NUCLEOTIDE SEQUENCE [LARGE SCALE GENOMIC DNA]</scope>
    <source>
        <strain evidence="12 13">LMG 25475</strain>
    </source>
</reference>
<dbReference type="Pfam" id="PF00672">
    <property type="entry name" value="HAMP"/>
    <property type="match status" value="1"/>
</dbReference>
<evidence type="ECO:0000256" key="9">
    <source>
        <dbReference type="SAM" id="Phobius"/>
    </source>
</evidence>
<name>A0A1G7I0T6_9GAMM</name>
<dbReference type="PRINTS" id="PR00260">
    <property type="entry name" value="CHEMTRNSDUCR"/>
</dbReference>
<dbReference type="InterPro" id="IPR004090">
    <property type="entry name" value="Chemotax_Me-accpt_rcpt"/>
</dbReference>
<keyword evidence="4 9" id="KW-0472">Membrane</keyword>
<dbReference type="RefSeq" id="WP_092364956.1">
    <property type="nucleotide sequence ID" value="NZ_FNBM01000001.1"/>
</dbReference>
<evidence type="ECO:0000256" key="5">
    <source>
        <dbReference type="ARBA" id="ARBA00023224"/>
    </source>
</evidence>
<evidence type="ECO:0000313" key="12">
    <source>
        <dbReference type="EMBL" id="SDF05984.1"/>
    </source>
</evidence>